<dbReference type="PANTHER" id="PTHR31594">
    <property type="entry name" value="AIG1-TYPE G DOMAIN-CONTAINING PROTEIN"/>
    <property type="match status" value="1"/>
</dbReference>
<name>A0A8J2RAL0_9CRUS</name>
<dbReference type="PANTHER" id="PTHR31594:SF14">
    <property type="entry name" value="FIBRONECTIN TYPE-III DOMAIN-CONTAINING PROTEIN"/>
    <property type="match status" value="1"/>
</dbReference>
<comment type="caution">
    <text evidence="1">The sequence shown here is derived from an EMBL/GenBank/DDBJ whole genome shotgun (WGS) entry which is preliminary data.</text>
</comment>
<accession>A0A8J2RAL0</accession>
<keyword evidence="2" id="KW-1185">Reference proteome</keyword>
<dbReference type="OrthoDB" id="6331653at2759"/>
<dbReference type="EMBL" id="CAKKLH010000010">
    <property type="protein sequence ID" value="CAH0098899.1"/>
    <property type="molecule type" value="Genomic_DNA"/>
</dbReference>
<dbReference type="AlphaFoldDB" id="A0A8J2RAL0"/>
<sequence length="575" mass="66256">MDSVRISVSALGRDVMVGDLYNYYTDDILKSSVTVPVECVRVEYKPIPEMERSFFFNQPVKFKPSLLGINSHVQQSIEHGFVDLNQLWFADFLRTDQSAENQNDNEATVTAFFRVVRRIETLDRHFLDSKIYDYQLDSGGRATHLVEQVGYGSELICTMRRAVDWRRETKDSAEENIYLVAKAYFERIFGPKLMNNLDPPAELDKVTCRILSSLEDVPITGGSFRQSCEFLRDVINFKENDKPAKLWRPIYIVRYQIPRQIETRIFLDKISDKRLKIERKWHWILKESRRILRHPYLNQIPPIAKAVYHFLDVLEPIEKEIKQFNMNVIAKKCTQDQIGNDIKTIIDSVLLSDMVNWLIQRRCEIDAMCLLFKGKQMAMYDMAEIESRPLLTTEKRARVFILKVDYAPDPLMGRVQNLIGHAGNPDPVAIKIPVFPVMLSGKERLGVISKAFQEFSEEAHWCTNEKNNYQIGLVPVSSPVDDAAIKTILYPAIEVTSLCSVPAIVQPVSSTIEPERIHQEEDSLPCQPTCTNNLKNTVHQTPLKSSANVYSTPKQNPYEKVSYLLMKTFCQVFND</sequence>
<dbReference type="InterPro" id="IPR052090">
    <property type="entry name" value="Cytolytic_pore-forming_toxin"/>
</dbReference>
<protein>
    <submittedName>
        <fullName evidence="1">Uncharacterized protein</fullName>
    </submittedName>
</protein>
<proteinExistence type="predicted"/>
<dbReference type="Proteomes" id="UP000789390">
    <property type="component" value="Unassembled WGS sequence"/>
</dbReference>
<organism evidence="1 2">
    <name type="scientific">Daphnia galeata</name>
    <dbReference type="NCBI Taxonomy" id="27404"/>
    <lineage>
        <taxon>Eukaryota</taxon>
        <taxon>Metazoa</taxon>
        <taxon>Ecdysozoa</taxon>
        <taxon>Arthropoda</taxon>
        <taxon>Crustacea</taxon>
        <taxon>Branchiopoda</taxon>
        <taxon>Diplostraca</taxon>
        <taxon>Cladocera</taxon>
        <taxon>Anomopoda</taxon>
        <taxon>Daphniidae</taxon>
        <taxon>Daphnia</taxon>
    </lineage>
</organism>
<evidence type="ECO:0000313" key="1">
    <source>
        <dbReference type="EMBL" id="CAH0098899.1"/>
    </source>
</evidence>
<reference evidence="1" key="1">
    <citation type="submission" date="2021-11" db="EMBL/GenBank/DDBJ databases">
        <authorList>
            <person name="Schell T."/>
        </authorList>
    </citation>
    <scope>NUCLEOTIDE SEQUENCE</scope>
    <source>
        <strain evidence="1">M5</strain>
    </source>
</reference>
<evidence type="ECO:0000313" key="2">
    <source>
        <dbReference type="Proteomes" id="UP000789390"/>
    </source>
</evidence>
<gene>
    <name evidence="1" type="ORF">DGAL_LOCUS1007</name>
</gene>